<dbReference type="InterPro" id="IPR009081">
    <property type="entry name" value="PP-bd_ACP"/>
</dbReference>
<dbReference type="PANTHER" id="PTHR45527">
    <property type="entry name" value="NONRIBOSOMAL PEPTIDE SYNTHETASE"/>
    <property type="match status" value="1"/>
</dbReference>
<organism evidence="7 8">
    <name type="scientific">Archangium lansingense</name>
    <dbReference type="NCBI Taxonomy" id="2995310"/>
    <lineage>
        <taxon>Bacteria</taxon>
        <taxon>Pseudomonadati</taxon>
        <taxon>Myxococcota</taxon>
        <taxon>Myxococcia</taxon>
        <taxon>Myxococcales</taxon>
        <taxon>Cystobacterineae</taxon>
        <taxon>Archangiaceae</taxon>
        <taxon>Archangium</taxon>
    </lineage>
</organism>
<dbReference type="Proteomes" id="UP001207654">
    <property type="component" value="Unassembled WGS sequence"/>
</dbReference>
<proteinExistence type="predicted"/>
<evidence type="ECO:0000259" key="6">
    <source>
        <dbReference type="PROSITE" id="PS50075"/>
    </source>
</evidence>
<dbReference type="Pfam" id="PF13193">
    <property type="entry name" value="AMP-binding_C"/>
    <property type="match status" value="2"/>
</dbReference>
<evidence type="ECO:0000313" key="7">
    <source>
        <dbReference type="EMBL" id="MCY1073918.1"/>
    </source>
</evidence>
<keyword evidence="2" id="KW-0596">Phosphopantetheine</keyword>
<evidence type="ECO:0000256" key="5">
    <source>
        <dbReference type="SAM" id="MobiDB-lite"/>
    </source>
</evidence>
<dbReference type="Gene3D" id="3.30.559.30">
    <property type="entry name" value="Nonribosomal peptide synthetase, condensation domain"/>
    <property type="match status" value="3"/>
</dbReference>
<dbReference type="PANTHER" id="PTHR45527:SF1">
    <property type="entry name" value="FATTY ACID SYNTHASE"/>
    <property type="match status" value="1"/>
</dbReference>
<dbReference type="InterPro" id="IPR010060">
    <property type="entry name" value="NRPS_synth"/>
</dbReference>
<evidence type="ECO:0000313" key="8">
    <source>
        <dbReference type="Proteomes" id="UP001207654"/>
    </source>
</evidence>
<dbReference type="Gene3D" id="3.30.300.30">
    <property type="match status" value="2"/>
</dbReference>
<dbReference type="SUPFAM" id="SSF56801">
    <property type="entry name" value="Acetyl-CoA synthetase-like"/>
    <property type="match status" value="2"/>
</dbReference>
<feature type="region of interest" description="Disordered" evidence="5">
    <location>
        <begin position="1275"/>
        <end position="1295"/>
    </location>
</feature>
<keyword evidence="4" id="KW-0677">Repeat</keyword>
<dbReference type="CDD" id="cd19531">
    <property type="entry name" value="LCL_NRPS-like"/>
    <property type="match status" value="1"/>
</dbReference>
<dbReference type="Pfam" id="PF00668">
    <property type="entry name" value="Condensation"/>
    <property type="match status" value="3"/>
</dbReference>
<dbReference type="Gene3D" id="3.40.50.980">
    <property type="match status" value="4"/>
</dbReference>
<dbReference type="CDD" id="cd17652">
    <property type="entry name" value="A_NRPS_CmdD_like"/>
    <property type="match status" value="1"/>
</dbReference>
<keyword evidence="8" id="KW-1185">Reference proteome</keyword>
<dbReference type="InterPro" id="IPR045851">
    <property type="entry name" value="AMP-bd_C_sf"/>
</dbReference>
<dbReference type="InterPro" id="IPR036736">
    <property type="entry name" value="ACP-like_sf"/>
</dbReference>
<dbReference type="PROSITE" id="PS00455">
    <property type="entry name" value="AMP_BINDING"/>
    <property type="match status" value="2"/>
</dbReference>
<dbReference type="SMART" id="SM00823">
    <property type="entry name" value="PKS_PP"/>
    <property type="match status" value="2"/>
</dbReference>
<evidence type="ECO:0000256" key="2">
    <source>
        <dbReference type="ARBA" id="ARBA00022450"/>
    </source>
</evidence>
<name>A0ABT3ZWZ5_9BACT</name>
<dbReference type="PROSITE" id="PS00012">
    <property type="entry name" value="PHOSPHOPANTETHEINE"/>
    <property type="match status" value="2"/>
</dbReference>
<dbReference type="Pfam" id="PF00550">
    <property type="entry name" value="PP-binding"/>
    <property type="match status" value="2"/>
</dbReference>
<feature type="region of interest" description="Disordered" evidence="5">
    <location>
        <begin position="1979"/>
        <end position="2001"/>
    </location>
</feature>
<dbReference type="InterPro" id="IPR010071">
    <property type="entry name" value="AA_adenyl_dom"/>
</dbReference>
<dbReference type="NCBIfam" id="TIGR01720">
    <property type="entry name" value="NRPS-para261"/>
    <property type="match status" value="1"/>
</dbReference>
<keyword evidence="3" id="KW-0597">Phosphoprotein</keyword>
<reference evidence="7 8" key="1">
    <citation type="submission" date="2022-11" db="EMBL/GenBank/DDBJ databases">
        <title>Minimal conservation of predation-associated metabolite biosynthetic gene clusters underscores biosynthetic potential of Myxococcota including descriptions for ten novel species: Archangium lansinium sp. nov., Myxococcus landrumus sp. nov., Nannocystis bai.</title>
        <authorList>
            <person name="Ahearne A."/>
            <person name="Stevens C."/>
            <person name="Phillips K."/>
        </authorList>
    </citation>
    <scope>NUCLEOTIDE SEQUENCE [LARGE SCALE GENOMIC DNA]</scope>
    <source>
        <strain evidence="7 8">MIWBW</strain>
    </source>
</reference>
<feature type="domain" description="Carrier" evidence="6">
    <location>
        <begin position="981"/>
        <end position="1056"/>
    </location>
</feature>
<dbReference type="InterPro" id="IPR025110">
    <property type="entry name" value="AMP-bd_C"/>
</dbReference>
<dbReference type="CDD" id="cd19543">
    <property type="entry name" value="DCL_NRPS"/>
    <property type="match status" value="1"/>
</dbReference>
<evidence type="ECO:0000256" key="4">
    <source>
        <dbReference type="ARBA" id="ARBA00022737"/>
    </source>
</evidence>
<sequence length="2583" mass="285396">MSMKNVEDIYRLSPMQQGMLFHVLQSPGTGTYVEQVYWMWRGPLDTEQLRRAWQKTVERNTALRTAFFWEGMPEPLQAVRRKVELGCQELDWRDVPTSEQETRFTELLEKDQLQGFNLSAAPLVRLCVVRVTSEQYRCLLTYHHLVMDGWSVPLCLREAFLHYDAALRRSEAKLEPARLYRDYIAWLAKQDRAEAERYWKQALRGFTEPTPLRVERASTRTTPGAERYGGETLRLPESLGMKLSALTRQHQLTLSTLIQGAWALLLGHYSGNVDVAFGTVVSGRPPALPGVDTMLGTFINTLVSRVKLPSQSQVLPWLKQLQAEQLDARRFEYLSLVEVQGCSEVPRGQPLFHSLVVVENLPRRGLPAEMTGRLPVEGFTRTEGRTGYPLTVVVLPDVELEVQCLYDSERFDAVSIRRMLEHFGTLLCALVETPERRLGELSLLAPEEERRLLAEWSGVRDNAPSGACLMPLFEEQVHRTPEAVALTYEGTRLTYRELDSRANQLAWHLRSLGIGPEVLAALYLERSPELVVAMLGVLKAGGAYVPIDPSVPQERVALLLRDAAPRVVLTQQSLQARLPSSPVPALCLDSGWEEVARHPSQAPAPLATPDNLAYVIFTSGSTGTPKGVMVPHRGVPNLAFAQARAFGVHADSRVLQFASPAFDATVSEVFVTLLAGATLSLAPRDSLLPGPSLVELLKQQAITTATLPPTVLAMLPAGELGSLTTVISAGETCPPEVVARWATGSRRFINAYGPTETTVCATLTECSTNGQPPPIGRPLANTRAYVLDGSLRPVPTGVPGELYVGGLGVARGYLNRPELTAERFLPDPFGPSGTRMYRTGDQVRWRADGQLEFLGRVDFQVKVRGFRIEPGEIEAVLAQHPSVRQSVVLAREDKPGDKQLVAYVVPISPLPPGEGRGEGISSPGLNLADLRAFLQRKLPEYLVPTAFVPMETLPLNTSGKVDRKALPAPEGANLARRPYIAPGDDVERKLAELWSKLLGVEKVGAEDHFFELGGHSLLATQVASRIRATFGVELPLRAVFEAPTLSALATRIRAASGSSTPPLRPAPRNGPQPLSFAQQRLWFLHELHPTSAAYNLPAALRLEGELDAEALRLSFEHLVRRHESLRTTFSPNQGDTLQVIHPASRWELPVVDLSALPEGNRHAEALRLAEQEALRPFDLTTGPLLRTTLLRLGEREHLLLVTQHHIVSDGWSIGVLVREVAALYEALRAGHEPRLPALPVQYADYAVWQRQWLKGEPLQEQVEWWKKHLAGAPHALELPTDRPRPPVQSSQGASLPVHLPPALTEPLRALCQREGATPFMGLLATFQLLLSRHSGQEDVLVGTPIANRTQGETEPLIGFFVNTLAMRTRVRGHESFRSLLAQVRTSTLSAFEHQHLPFEKLVEELHPPRDLSRTPIVQVLFALQNAPASELRLPGLTLHTLPIESVSSKYDLELYLSEAPDGLRGSFVYNTNLFERTTVERLASHLQVLVETLTTQPDAPVSALPLLTATERRQVLVEWNGARASYPADALIHTLIEAQTRHTPEAVALRFEDSSLTYRELDARANQLAHHLRGLGVGPEVRVGVCLERSLELVVALLGTLKAGGAYVPLDPTFPPERLSWMFEDSRPAVLLVQERLLPALPANAARVVCVDSGWDEVARHSVQPPAPLATPDNLAYVIFTSGSTGRPKGAMNTHRAVCNRLLWMQDAYGLEPWDTVLQKTPFSFDVSVWEFFWPLMAGARLVVARPGGHQDPAWLVRTITDEKVTTLHFVPSMLQAFLEEPEVGRCTPLRRVVCSGEALPKELEARCLQRLPGAGLHNLYGPTEAAVDVTFHECEPTDGKRSVPIGRPVANTSIRVLDVHLRPVPVGVSGELYIGGVQVGRGYLARPELTAERFIPDPFSDEPGARLYRTGDVARWLPDGELEYLGRNDFQVKVRGLRIELGEIESALERHEAVQQAVVLAREDSPGDKRLVAYVVPISTKPPTPPTSPLPPGEGRGEGATVPSLELTELRAFLHQRLPEYMVPNALVSLQSLPLTPSGKVDRKALPAPDGTHLQRGLYVAPRNETEQTLATLWAQVLHVDPVGVHDNFFSLGGDSLLGLRVVSLARQAGLDLTIRQLLQFQTVAGLAAAVGTLQQRGDEPLEPEGPLPLTPNQHISFATDDPERHIWTSSAFFEVDEPLDAELLAQAVRLLVARHDALRVRSMRESSGWRQHLATIEAHAGCFVQVDLASTSDADLSTAIEAKANELQRSLDLTEGPLMRLALFDTGPARLRRLLLLVHHTVCDGYSLEVLWKELLTAYQQLRTGQSVQLPARTTSLRAYARKLEELARTEAVRREAPYWLDEERRHTLALPVDIPGGQHTGASARRLTVSLDVPRTQALLRAASVERGVQMTDLLLTALARTLARWTGHARSLVDLHDHGRDIVEDLDVSCTVGWLNFLFPVVLDAGQGLAPAESLRNTQQRLRAIPQRGLGHGLLRYLSGEPSLMEALKALPQPQLLFNYRGHFTGATTALPPGVRPARESAGIGYSLSVVRRHLLMVNAQIAHEALHVEWIYSEQVHRRDTVEALARSYFEELERLLP</sequence>
<evidence type="ECO:0000256" key="1">
    <source>
        <dbReference type="ARBA" id="ARBA00001957"/>
    </source>
</evidence>
<comment type="cofactor">
    <cofactor evidence="1">
        <name>pantetheine 4'-phosphate</name>
        <dbReference type="ChEBI" id="CHEBI:47942"/>
    </cofactor>
</comment>
<dbReference type="NCBIfam" id="TIGR01733">
    <property type="entry name" value="AA-adenyl-dom"/>
    <property type="match status" value="2"/>
</dbReference>
<dbReference type="Gene3D" id="3.30.559.10">
    <property type="entry name" value="Chloramphenicol acetyltransferase-like domain"/>
    <property type="match status" value="3"/>
</dbReference>
<dbReference type="InterPro" id="IPR006162">
    <property type="entry name" value="Ppantetheine_attach_site"/>
</dbReference>
<dbReference type="InterPro" id="IPR023213">
    <property type="entry name" value="CAT-like_dom_sf"/>
</dbReference>
<dbReference type="RefSeq" id="WP_267532905.1">
    <property type="nucleotide sequence ID" value="NZ_JAPNKA010000001.1"/>
</dbReference>
<dbReference type="InterPro" id="IPR020806">
    <property type="entry name" value="PKS_PP-bd"/>
</dbReference>
<dbReference type="Gene3D" id="1.10.1200.10">
    <property type="entry name" value="ACP-like"/>
    <property type="match status" value="2"/>
</dbReference>
<feature type="domain" description="Carrier" evidence="6">
    <location>
        <begin position="2062"/>
        <end position="2136"/>
    </location>
</feature>
<dbReference type="Pfam" id="PF00501">
    <property type="entry name" value="AMP-binding"/>
    <property type="match status" value="2"/>
</dbReference>
<dbReference type="PROSITE" id="PS50075">
    <property type="entry name" value="CARRIER"/>
    <property type="match status" value="2"/>
</dbReference>
<accession>A0ABT3ZWZ5</accession>
<dbReference type="InterPro" id="IPR020845">
    <property type="entry name" value="AMP-binding_CS"/>
</dbReference>
<comment type="caution">
    <text evidence="7">The sequence shown here is derived from an EMBL/GenBank/DDBJ whole genome shotgun (WGS) entry which is preliminary data.</text>
</comment>
<dbReference type="Gene3D" id="2.30.38.10">
    <property type="entry name" value="Luciferase, Domain 3"/>
    <property type="match status" value="2"/>
</dbReference>
<dbReference type="CDD" id="cd17646">
    <property type="entry name" value="A_NRPS_AB3403-like"/>
    <property type="match status" value="1"/>
</dbReference>
<dbReference type="InterPro" id="IPR000873">
    <property type="entry name" value="AMP-dep_synth/lig_dom"/>
</dbReference>
<feature type="compositionally biased region" description="Pro residues" evidence="5">
    <location>
        <begin position="1981"/>
        <end position="1993"/>
    </location>
</feature>
<dbReference type="SUPFAM" id="SSF47336">
    <property type="entry name" value="ACP-like"/>
    <property type="match status" value="2"/>
</dbReference>
<dbReference type="SUPFAM" id="SSF52777">
    <property type="entry name" value="CoA-dependent acyltransferases"/>
    <property type="match status" value="6"/>
</dbReference>
<dbReference type="NCBIfam" id="NF003417">
    <property type="entry name" value="PRK04813.1"/>
    <property type="match status" value="2"/>
</dbReference>
<dbReference type="InterPro" id="IPR001242">
    <property type="entry name" value="Condensation_dom"/>
</dbReference>
<evidence type="ECO:0000256" key="3">
    <source>
        <dbReference type="ARBA" id="ARBA00022553"/>
    </source>
</evidence>
<gene>
    <name evidence="7" type="ORF">OV287_05420</name>
</gene>
<dbReference type="EMBL" id="JAPNKA010000001">
    <property type="protein sequence ID" value="MCY1073918.1"/>
    <property type="molecule type" value="Genomic_DNA"/>
</dbReference>
<protein>
    <submittedName>
        <fullName evidence="7">Amino acid adenylation domain-containing protein</fullName>
    </submittedName>
</protein>